<dbReference type="PANTHER" id="PTHR43190">
    <property type="entry name" value="N-ACETYL-D-GLUCOSAMINE KINASE"/>
    <property type="match status" value="1"/>
</dbReference>
<name>J9D3P4_9ZZZZ</name>
<gene>
    <name evidence="1" type="ORF">EVA_04613</name>
</gene>
<dbReference type="AlphaFoldDB" id="J9D3P4"/>
<evidence type="ECO:0000313" key="1">
    <source>
        <dbReference type="EMBL" id="EJX07276.1"/>
    </source>
</evidence>
<dbReference type="CDD" id="cd24079">
    <property type="entry name" value="ASKHA_NBD_PG1100-like"/>
    <property type="match status" value="1"/>
</dbReference>
<dbReference type="InterPro" id="IPR052519">
    <property type="entry name" value="Euk-type_GlcNAc_Kinase"/>
</dbReference>
<accession>J9D3P4</accession>
<comment type="caution">
    <text evidence="1">The sequence shown here is derived from an EMBL/GenBank/DDBJ whole genome shotgun (WGS) entry which is preliminary data.</text>
</comment>
<proteinExistence type="predicted"/>
<dbReference type="SUPFAM" id="SSF53067">
    <property type="entry name" value="Actin-like ATPase domain"/>
    <property type="match status" value="2"/>
</dbReference>
<dbReference type="EMBL" id="AMCI01000920">
    <property type="protein sequence ID" value="EJX07276.1"/>
    <property type="molecule type" value="Genomic_DNA"/>
</dbReference>
<dbReference type="InterPro" id="IPR043129">
    <property type="entry name" value="ATPase_NBD"/>
</dbReference>
<protein>
    <submittedName>
        <fullName evidence="1">Protein containing ATPase, BadF/BadG/BcrA/BcrD type domain protein</fullName>
    </submittedName>
</protein>
<sequence>MVYELFADSGSTKTDWLLMIDGEAMGRLRSQGINPYILDEHEIEQILEKEVRPELPEVQFDRISFYGAGCRPESAGILCSALKKYFNAEQYIVDSDILGAARLLCKNQAGIVGILGTGANSCFYDGTRTVENISPLGYILGDEGSGAALGKRLIGDVYKHQLPADICADFLDTYKLSVAEILQRTYRSPLPNRFLASFAPFLNRHRGNSAIHDLLVDEFQSFFRRNICL</sequence>
<dbReference type="PANTHER" id="PTHR43190:SF3">
    <property type="entry name" value="N-ACETYL-D-GLUCOSAMINE KINASE"/>
    <property type="match status" value="1"/>
</dbReference>
<reference evidence="1" key="1">
    <citation type="journal article" date="2012" name="PLoS ONE">
        <title>Gene sets for utilization of primary and secondary nutrition supplies in the distal gut of endangered iberian lynx.</title>
        <authorList>
            <person name="Alcaide M."/>
            <person name="Messina E."/>
            <person name="Richter M."/>
            <person name="Bargiela R."/>
            <person name="Peplies J."/>
            <person name="Huws S.A."/>
            <person name="Newbold C.J."/>
            <person name="Golyshin P.N."/>
            <person name="Simon M.A."/>
            <person name="Lopez G."/>
            <person name="Yakimov M.M."/>
            <person name="Ferrer M."/>
        </authorList>
    </citation>
    <scope>NUCLEOTIDE SEQUENCE</scope>
</reference>
<feature type="non-terminal residue" evidence="1">
    <location>
        <position position="229"/>
    </location>
</feature>
<dbReference type="Gene3D" id="3.30.420.40">
    <property type="match status" value="2"/>
</dbReference>
<organism evidence="1">
    <name type="scientific">gut metagenome</name>
    <dbReference type="NCBI Taxonomy" id="749906"/>
    <lineage>
        <taxon>unclassified sequences</taxon>
        <taxon>metagenomes</taxon>
        <taxon>organismal metagenomes</taxon>
    </lineage>
</organism>